<dbReference type="Proteomes" id="UP000256805">
    <property type="component" value="Unassembled WGS sequence"/>
</dbReference>
<accession>A0A375JCA9</accession>
<proteinExistence type="predicted"/>
<dbReference type="AlphaFoldDB" id="A0A375JCA9"/>
<feature type="region of interest" description="Disordered" evidence="1">
    <location>
        <begin position="1"/>
        <end position="24"/>
    </location>
</feature>
<sequence>MPAACAGDKRDSITSAAVPSWDTPMGIEPISLTSHAAPSKKPSGLESATSQDVALLLAAGLQRTCGPLLLGDCGRSRSNYLASGDMDTDRSAKLRPPSLRSV</sequence>
<name>A0A375JCA9_9BURK</name>
<dbReference type="EMBL" id="OVTA01000078">
    <property type="protein sequence ID" value="SPS02539.1"/>
    <property type="molecule type" value="Genomic_DNA"/>
</dbReference>
<feature type="region of interest" description="Disordered" evidence="1">
    <location>
        <begin position="80"/>
        <end position="102"/>
    </location>
</feature>
<evidence type="ECO:0000313" key="3">
    <source>
        <dbReference type="Proteomes" id="UP000256805"/>
    </source>
</evidence>
<feature type="region of interest" description="Disordered" evidence="1">
    <location>
        <begin position="29"/>
        <end position="48"/>
    </location>
</feature>
<evidence type="ECO:0000256" key="1">
    <source>
        <dbReference type="SAM" id="MobiDB-lite"/>
    </source>
</evidence>
<reference evidence="2 3" key="1">
    <citation type="submission" date="2018-01" db="EMBL/GenBank/DDBJ databases">
        <authorList>
            <person name="Gaut B.S."/>
            <person name="Morton B.R."/>
            <person name="Clegg M.T."/>
            <person name="Duvall M.R."/>
        </authorList>
    </citation>
    <scope>NUCLEOTIDE SEQUENCE [LARGE SCALE GENOMIC DNA]</scope>
    <source>
        <strain evidence="2">Cupriavidus taiwanensis cmp 52</strain>
    </source>
</reference>
<gene>
    <name evidence="2" type="ORF">CBM2634_U150001</name>
</gene>
<organism evidence="2 3">
    <name type="scientific">Cupriavidus taiwanensis</name>
    <dbReference type="NCBI Taxonomy" id="164546"/>
    <lineage>
        <taxon>Bacteria</taxon>
        <taxon>Pseudomonadati</taxon>
        <taxon>Pseudomonadota</taxon>
        <taxon>Betaproteobacteria</taxon>
        <taxon>Burkholderiales</taxon>
        <taxon>Burkholderiaceae</taxon>
        <taxon>Cupriavidus</taxon>
    </lineage>
</organism>
<protein>
    <submittedName>
        <fullName evidence="2">Uncharacterized protein</fullName>
    </submittedName>
</protein>
<evidence type="ECO:0000313" key="2">
    <source>
        <dbReference type="EMBL" id="SPS02539.1"/>
    </source>
</evidence>